<dbReference type="InterPro" id="IPR009091">
    <property type="entry name" value="RCC1/BLIP-II"/>
</dbReference>
<feature type="repeat" description="RCC1" evidence="2">
    <location>
        <begin position="231"/>
        <end position="284"/>
    </location>
</feature>
<comment type="caution">
    <text evidence="6">The sequence shown here is derived from an EMBL/GenBank/DDBJ whole genome shotgun (WGS) entry which is preliminary data.</text>
</comment>
<evidence type="ECO:0000259" key="5">
    <source>
        <dbReference type="PROSITE" id="PS50800"/>
    </source>
</evidence>
<accession>A0ABD3NPF9</accession>
<evidence type="ECO:0000256" key="2">
    <source>
        <dbReference type="PROSITE-ProRule" id="PRU00235"/>
    </source>
</evidence>
<feature type="repeat" description="RCC1" evidence="2">
    <location>
        <begin position="501"/>
        <end position="552"/>
    </location>
</feature>
<dbReference type="Gene3D" id="2.130.10.30">
    <property type="entry name" value="Regulator of chromosome condensation 1/beta-lactamase-inhibitor protein II"/>
    <property type="match status" value="2"/>
</dbReference>
<dbReference type="CDD" id="cd22265">
    <property type="entry name" value="UDM1_RNF168"/>
    <property type="match status" value="1"/>
</dbReference>
<feature type="domain" description="SAP" evidence="5">
    <location>
        <begin position="115"/>
        <end position="149"/>
    </location>
</feature>
<keyword evidence="1" id="KW-0677">Repeat</keyword>
<feature type="repeat" description="RCC1" evidence="2">
    <location>
        <begin position="448"/>
        <end position="500"/>
    </location>
</feature>
<proteinExistence type="predicted"/>
<dbReference type="Pfam" id="PF00415">
    <property type="entry name" value="RCC1"/>
    <property type="match status" value="1"/>
</dbReference>
<evidence type="ECO:0000313" key="6">
    <source>
        <dbReference type="EMBL" id="KAL3777378.1"/>
    </source>
</evidence>
<keyword evidence="3" id="KW-0175">Coiled coil</keyword>
<gene>
    <name evidence="6" type="ORF">ACHAWO_009685</name>
</gene>
<feature type="repeat" description="RCC1" evidence="2">
    <location>
        <begin position="336"/>
        <end position="389"/>
    </location>
</feature>
<sequence length="666" mass="72256">MSSLAEKLRAAAAAEKLRSEAAISGDQKNDDGQKTSADSNENPNSDSENMASHPNADSDNVQRPRISLASKLSSSGSNVRPRAATKLLAAVAVAKFVGDVNIPWGSYSFLEKLDIATLSNEKLRRHLSARGESTDGAKMELIDRLADSLEEERKRELAIKLELEAKHRQIADLEEQGAVYSCGKNNVGQLGLGDLDDRRVFTAIPFTRGRQCQHVSTSPGSNMTLATTENHEVFCWGGGGMGPMGIKGKYKSGFDSPQLITKLNGEDIVMTSIGANHAVAMSEGGDLFSWGKGDFGVLGSGELKKTDTPKFMDGFNLTVASISCGEQHTCIKTSQGGVYTWGHAANGRLGVGDLDTTFQPSPLRVQIPQSHVVKKVACGLEHTLVSTQLTVFSFGSGDGGRLGHGPDHSDRVVPTEIVSMRGSHILDISAGTWHSGIVVNVPPMKGAGYLCTFGSGYKGQLGLETCQTSTPTLVTALCNGQVHVRSVFCGHSHNAAIASDGILWTWGSNKHGALGRSVEEEFTPQPGVVAEFGTIVDRIGRGLPRSVALGREYTIVATSPYDGPTEEEALRVLEMHRQRDEAERKHREAVRLAKEEELMRLRKEEMERKKIRYLTSKRLCTMDPRCPGFTYESNQPSVCRECGFSVVYHTIVVDQDDDDEENVHRE</sequence>
<dbReference type="InterPro" id="IPR003034">
    <property type="entry name" value="SAP_dom"/>
</dbReference>
<dbReference type="PROSITE" id="PS50800">
    <property type="entry name" value="SAP"/>
    <property type="match status" value="1"/>
</dbReference>
<dbReference type="AlphaFoldDB" id="A0ABD3NPF9"/>
<dbReference type="SUPFAM" id="SSF50985">
    <property type="entry name" value="RCC1/BLIP-II"/>
    <property type="match status" value="2"/>
</dbReference>
<evidence type="ECO:0000256" key="3">
    <source>
        <dbReference type="SAM" id="Coils"/>
    </source>
</evidence>
<dbReference type="Pfam" id="PF25390">
    <property type="entry name" value="WD40_RLD"/>
    <property type="match status" value="1"/>
</dbReference>
<feature type="repeat" description="RCC1" evidence="2">
    <location>
        <begin position="285"/>
        <end position="335"/>
    </location>
</feature>
<dbReference type="EMBL" id="JALLPJ020001048">
    <property type="protein sequence ID" value="KAL3777378.1"/>
    <property type="molecule type" value="Genomic_DNA"/>
</dbReference>
<name>A0ABD3NPF9_9STRA</name>
<dbReference type="InterPro" id="IPR051625">
    <property type="entry name" value="Signaling_Regulatory_Domain"/>
</dbReference>
<organism evidence="6 7">
    <name type="scientific">Cyclotella atomus</name>
    <dbReference type="NCBI Taxonomy" id="382360"/>
    <lineage>
        <taxon>Eukaryota</taxon>
        <taxon>Sar</taxon>
        <taxon>Stramenopiles</taxon>
        <taxon>Ochrophyta</taxon>
        <taxon>Bacillariophyta</taxon>
        <taxon>Coscinodiscophyceae</taxon>
        <taxon>Thalassiosirophycidae</taxon>
        <taxon>Stephanodiscales</taxon>
        <taxon>Stephanodiscaceae</taxon>
        <taxon>Cyclotella</taxon>
    </lineage>
</organism>
<feature type="coiled-coil region" evidence="3">
    <location>
        <begin position="575"/>
        <end position="609"/>
    </location>
</feature>
<reference evidence="6 7" key="1">
    <citation type="submission" date="2024-10" db="EMBL/GenBank/DDBJ databases">
        <title>Updated reference genomes for cyclostephanoid diatoms.</title>
        <authorList>
            <person name="Roberts W.R."/>
            <person name="Alverson A.J."/>
        </authorList>
    </citation>
    <scope>NUCLEOTIDE SEQUENCE [LARGE SCALE GENOMIC DNA]</scope>
    <source>
        <strain evidence="6 7">AJA010-31</strain>
    </source>
</reference>
<dbReference type="Proteomes" id="UP001530400">
    <property type="component" value="Unassembled WGS sequence"/>
</dbReference>
<dbReference type="PROSITE" id="PS50012">
    <property type="entry name" value="RCC1_3"/>
    <property type="match status" value="7"/>
</dbReference>
<feature type="compositionally biased region" description="Polar residues" evidence="4">
    <location>
        <begin position="50"/>
        <end position="61"/>
    </location>
</feature>
<dbReference type="InterPro" id="IPR000408">
    <property type="entry name" value="Reg_chr_condens"/>
</dbReference>
<dbReference type="InterPro" id="IPR058923">
    <property type="entry name" value="RCC1-like_dom"/>
</dbReference>
<dbReference type="PANTHER" id="PTHR22872">
    <property type="entry name" value="BTK-BINDING PROTEIN-RELATED"/>
    <property type="match status" value="1"/>
</dbReference>
<feature type="repeat" description="RCC1" evidence="2">
    <location>
        <begin position="389"/>
        <end position="441"/>
    </location>
</feature>
<keyword evidence="7" id="KW-1185">Reference proteome</keyword>
<feature type="repeat" description="RCC1" evidence="2">
    <location>
        <begin position="177"/>
        <end position="230"/>
    </location>
</feature>
<evidence type="ECO:0000256" key="4">
    <source>
        <dbReference type="SAM" id="MobiDB-lite"/>
    </source>
</evidence>
<protein>
    <recommendedName>
        <fullName evidence="5">SAP domain-containing protein</fullName>
    </recommendedName>
</protein>
<feature type="region of interest" description="Disordered" evidence="4">
    <location>
        <begin position="15"/>
        <end position="61"/>
    </location>
</feature>
<evidence type="ECO:0000313" key="7">
    <source>
        <dbReference type="Proteomes" id="UP001530400"/>
    </source>
</evidence>
<dbReference type="PRINTS" id="PR00633">
    <property type="entry name" value="RCCNDNSATION"/>
</dbReference>
<evidence type="ECO:0000256" key="1">
    <source>
        <dbReference type="ARBA" id="ARBA00022737"/>
    </source>
</evidence>
<feature type="compositionally biased region" description="Low complexity" evidence="4">
    <location>
        <begin position="36"/>
        <end position="49"/>
    </location>
</feature>